<evidence type="ECO:0000313" key="3">
    <source>
        <dbReference type="Proteomes" id="UP001499974"/>
    </source>
</evidence>
<comment type="caution">
    <text evidence="2">The sequence shown here is derived from an EMBL/GenBank/DDBJ whole genome shotgun (WGS) entry which is preliminary data.</text>
</comment>
<keyword evidence="1" id="KW-0472">Membrane</keyword>
<evidence type="ECO:0000256" key="1">
    <source>
        <dbReference type="SAM" id="Phobius"/>
    </source>
</evidence>
<reference evidence="3" key="1">
    <citation type="journal article" date="2019" name="Int. J. Syst. Evol. Microbiol.">
        <title>The Global Catalogue of Microorganisms (GCM) 10K type strain sequencing project: providing services to taxonomists for standard genome sequencing and annotation.</title>
        <authorList>
            <consortium name="The Broad Institute Genomics Platform"/>
            <consortium name="The Broad Institute Genome Sequencing Center for Infectious Disease"/>
            <person name="Wu L."/>
            <person name="Ma J."/>
        </authorList>
    </citation>
    <scope>NUCLEOTIDE SEQUENCE [LARGE SCALE GENOMIC DNA]</scope>
    <source>
        <strain evidence="3">JCM 18531</strain>
    </source>
</reference>
<organism evidence="2 3">
    <name type="scientific">Nocardioides conyzicola</name>
    <dbReference type="NCBI Taxonomy" id="1651781"/>
    <lineage>
        <taxon>Bacteria</taxon>
        <taxon>Bacillati</taxon>
        <taxon>Actinomycetota</taxon>
        <taxon>Actinomycetes</taxon>
        <taxon>Propionibacteriales</taxon>
        <taxon>Nocardioidaceae</taxon>
        <taxon>Nocardioides</taxon>
    </lineage>
</organism>
<protein>
    <submittedName>
        <fullName evidence="2">Uncharacterized protein</fullName>
    </submittedName>
</protein>
<keyword evidence="1" id="KW-0812">Transmembrane</keyword>
<keyword evidence="3" id="KW-1185">Reference proteome</keyword>
<gene>
    <name evidence="2" type="ORF">GCM10023349_23220</name>
</gene>
<dbReference type="Proteomes" id="UP001499974">
    <property type="component" value="Unassembled WGS sequence"/>
</dbReference>
<evidence type="ECO:0000313" key="2">
    <source>
        <dbReference type="EMBL" id="GAA4704938.1"/>
    </source>
</evidence>
<proteinExistence type="predicted"/>
<sequence>MENRVQSTARRKTTRRLIVEWGVVPLVIGLVLALTLTYLQHAEGATAPSSAPAGAKADGVQRKRCIPPGNPDLTCDQWAHRWASNHAEAFKDGKLGNAKGYRLPAVWRKAFNTYFAHHRAARQRLAKKRGDWWKFPLEAMMCTPIAGAGYKVNCDAAARHNKEFSEGLMKIEVVCGGTAAVGALAGGGAAGAGKGALGCLWGMVAIKAFELDIDLDWRVAAQRAVAKQSAILSGTEPLW</sequence>
<keyword evidence="1" id="KW-1133">Transmembrane helix</keyword>
<name>A0ABP8XCV3_9ACTN</name>
<accession>A0ABP8XCV3</accession>
<feature type="transmembrane region" description="Helical" evidence="1">
    <location>
        <begin position="21"/>
        <end position="39"/>
    </location>
</feature>
<dbReference type="EMBL" id="BAABKM010000002">
    <property type="protein sequence ID" value="GAA4704938.1"/>
    <property type="molecule type" value="Genomic_DNA"/>
</dbReference>